<reference evidence="2 3" key="1">
    <citation type="submission" date="2016-05" db="EMBL/GenBank/DDBJ databases">
        <title>Draft Genome Sequences of Stenotrophomonas maltophilia Strains Sm32COP, Sm41DVV, Sm46PAILV, SmF3, SmF22, SmSOFb1 and SmCVFa1, Isolated from Different Manures, in France.</title>
        <authorList>
            <person name="Nazaret S."/>
            <person name="Bodilis J."/>
        </authorList>
    </citation>
    <scope>NUCLEOTIDE SEQUENCE [LARGE SCALE GENOMIC DNA]</scope>
    <source>
        <strain evidence="2 3">Sm46PAILV</strain>
    </source>
</reference>
<feature type="transmembrane region" description="Helical" evidence="1">
    <location>
        <begin position="35"/>
        <end position="53"/>
    </location>
</feature>
<organism evidence="2 3">
    <name type="scientific">Stenotrophomonas maltophilia</name>
    <name type="common">Pseudomonas maltophilia</name>
    <name type="synonym">Xanthomonas maltophilia</name>
    <dbReference type="NCBI Taxonomy" id="40324"/>
    <lineage>
        <taxon>Bacteria</taxon>
        <taxon>Pseudomonadati</taxon>
        <taxon>Pseudomonadota</taxon>
        <taxon>Gammaproteobacteria</taxon>
        <taxon>Lysobacterales</taxon>
        <taxon>Lysobacteraceae</taxon>
        <taxon>Stenotrophomonas</taxon>
        <taxon>Stenotrophomonas maltophilia group</taxon>
    </lineage>
</organism>
<keyword evidence="1" id="KW-1133">Transmembrane helix</keyword>
<proteinExistence type="predicted"/>
<dbReference type="Proteomes" id="UP000092256">
    <property type="component" value="Unassembled WGS sequence"/>
</dbReference>
<keyword evidence="1" id="KW-0812">Transmembrane</keyword>
<accession>A0A1A6XZH3</accession>
<evidence type="ECO:0008006" key="4">
    <source>
        <dbReference type="Google" id="ProtNLM"/>
    </source>
</evidence>
<sequence length="119" mass="12993">MAMLESGSEPEDYPIIRCGFRMDPELMMSPLGGPAWAVAASIALPACSLWTAARRLRIGRAIPRAARVGHHQGANRMTSTITSTTASRPMSTFRWRPLGLGFPGVFMRSCLYLRMIPGA</sequence>
<dbReference type="AlphaFoldDB" id="A0A1A6XZH3"/>
<gene>
    <name evidence="2" type="ORF">A9K58_08395</name>
</gene>
<evidence type="ECO:0000313" key="2">
    <source>
        <dbReference type="EMBL" id="OBU67976.1"/>
    </source>
</evidence>
<comment type="caution">
    <text evidence="2">The sequence shown here is derived from an EMBL/GenBank/DDBJ whole genome shotgun (WGS) entry which is preliminary data.</text>
</comment>
<protein>
    <recommendedName>
        <fullName evidence="4">Transmembrane protein</fullName>
    </recommendedName>
</protein>
<dbReference type="EMBL" id="LYVJ01000005">
    <property type="protein sequence ID" value="OBU67976.1"/>
    <property type="molecule type" value="Genomic_DNA"/>
</dbReference>
<name>A0A1A6XZH3_STEMA</name>
<evidence type="ECO:0000313" key="3">
    <source>
        <dbReference type="Proteomes" id="UP000092256"/>
    </source>
</evidence>
<evidence type="ECO:0000256" key="1">
    <source>
        <dbReference type="SAM" id="Phobius"/>
    </source>
</evidence>
<keyword evidence="1" id="KW-0472">Membrane</keyword>